<dbReference type="UniPathway" id="UPA00079"/>
<dbReference type="InterPro" id="IPR012001">
    <property type="entry name" value="Thiamin_PyroP_enz_TPP-bd_dom"/>
</dbReference>
<evidence type="ECO:0000256" key="4">
    <source>
        <dbReference type="ARBA" id="ARBA00022842"/>
    </source>
</evidence>
<comment type="function">
    <text evidence="7">Catalyzes the thiamine diphosphate-dependent decarboxylation of 2-oxoglutarate and the subsequent addition of the resulting succinic semialdehyde-thiamine pyrophosphate anion to isochorismate to yield 2-succinyl-5-enolpyruvyl-6-hydroxy-3-cyclohexene-1-carboxylate (SEPHCHC).</text>
</comment>
<keyword evidence="4 7" id="KW-0460">Magnesium</keyword>
<dbReference type="PANTHER" id="PTHR42916:SF1">
    <property type="entry name" value="PROTEIN PHYLLO, CHLOROPLASTIC"/>
    <property type="match status" value="1"/>
</dbReference>
<dbReference type="Pfam" id="PF16582">
    <property type="entry name" value="TPP_enzyme_M_2"/>
    <property type="match status" value="1"/>
</dbReference>
<evidence type="ECO:0000259" key="9">
    <source>
        <dbReference type="Pfam" id="PF02776"/>
    </source>
</evidence>
<evidence type="ECO:0000256" key="3">
    <source>
        <dbReference type="ARBA" id="ARBA00022723"/>
    </source>
</evidence>
<keyword evidence="1 7" id="KW-0474">Menaquinone biosynthesis</keyword>
<keyword evidence="6 7" id="KW-0464">Manganese</keyword>
<evidence type="ECO:0000256" key="7">
    <source>
        <dbReference type="HAMAP-Rule" id="MF_01659"/>
    </source>
</evidence>
<feature type="domain" description="Menaquinone biosynthesis protein MenD middle" evidence="10">
    <location>
        <begin position="220"/>
        <end position="404"/>
    </location>
</feature>
<dbReference type="InterPro" id="IPR029035">
    <property type="entry name" value="DHS-like_NAD/FAD-binding_dom"/>
</dbReference>
<dbReference type="GO" id="GO:0070204">
    <property type="term" value="F:2-succinyl-5-enolpyruvyl-6-hydroxy-3-cyclohexene-1-carboxylic-acid synthase activity"/>
    <property type="evidence" value="ECO:0007669"/>
    <property type="project" value="UniProtKB-UniRule"/>
</dbReference>
<evidence type="ECO:0000313" key="12">
    <source>
        <dbReference type="Proteomes" id="UP000198312"/>
    </source>
</evidence>
<keyword evidence="3 7" id="KW-0479">Metal-binding</keyword>
<dbReference type="InterPro" id="IPR032264">
    <property type="entry name" value="MenD_middle"/>
</dbReference>
<dbReference type="Gene3D" id="3.40.50.970">
    <property type="match status" value="2"/>
</dbReference>
<dbReference type="InterPro" id="IPR004433">
    <property type="entry name" value="MenaQ_synth_MenD"/>
</dbReference>
<evidence type="ECO:0000256" key="6">
    <source>
        <dbReference type="ARBA" id="ARBA00023211"/>
    </source>
</evidence>
<sequence>MDHTEALTRYTANFIDELAKSGLKEVVISPGSRSTPLAMTVMEHPEMKQWIVIDERSAAFFALGMAKQLKRPIAIICTSGTAAANYFPAIVEAFASRVPLVVLTADRPHELRDVGAPQSIDQLKLYGNYVKWFHEMSLPDNDQKILDYARNKASRAVHTASEGNAGPVHLNLPFREPLIPDFSLENLWGSYNHSKQLSAVDGRKRIDQEQLAVLTDHLNQKKRGLIVCGPQINGEFAEAVTSLASKWQLPVLADPLSQVRAGQHHKDVVIEGYDAFLRSETIRKEMKPDFIIRFGAMPVSKPYLFFVKDHANVEQYIVEEHAGYREPAGNKTEFIYADSKLLCEDLLAMDIEPDFDVKWLENWQKMNQVAKKHLMNASHHGAVTEGSAVKYLMEVIPDESTLYVGNSMAVRDLDTFFMTTPKHISILANRGANGIDGMVSSGLGAAATGKPTTLLLGDLSFFHDMNGLLAAKHYAINLTIVLVNNDGGGIFSFLPQQQQKNQFELLFGTPHGLDFSHAINMYGGQHQVVTNEKDMENALFASYQYEGLSVVEIRTDRTSNMEWHREQWMKIEAELLKGE</sequence>
<dbReference type="KEGG" id="vil:CFK37_12405"/>
<keyword evidence="12" id="KW-1185">Reference proteome</keyword>
<dbReference type="OrthoDB" id="9791859at2"/>
<protein>
    <recommendedName>
        <fullName evidence="7">2-succinyl-5-enolpyruvyl-6-hydroxy-3-cyclohexene-1-carboxylate synthase</fullName>
        <shortName evidence="7">SEPHCHC synthase</shortName>
        <ecNumber evidence="7">2.2.1.9</ecNumber>
    </recommendedName>
    <alternativeName>
        <fullName evidence="7">Menaquinone biosynthesis protein MenD</fullName>
    </alternativeName>
</protein>
<dbReference type="GO" id="GO:0030976">
    <property type="term" value="F:thiamine pyrophosphate binding"/>
    <property type="evidence" value="ECO:0007669"/>
    <property type="project" value="UniProtKB-UniRule"/>
</dbReference>
<dbReference type="EC" id="2.2.1.9" evidence="7"/>
<dbReference type="GO" id="GO:0000287">
    <property type="term" value="F:magnesium ion binding"/>
    <property type="evidence" value="ECO:0007669"/>
    <property type="project" value="UniProtKB-UniRule"/>
</dbReference>
<evidence type="ECO:0000256" key="5">
    <source>
        <dbReference type="ARBA" id="ARBA00023052"/>
    </source>
</evidence>
<evidence type="ECO:0000259" key="10">
    <source>
        <dbReference type="Pfam" id="PF16582"/>
    </source>
</evidence>
<dbReference type="InterPro" id="IPR011766">
    <property type="entry name" value="TPP_enzyme_TPP-bd"/>
</dbReference>
<comment type="cofactor">
    <cofactor evidence="7">
        <name>thiamine diphosphate</name>
        <dbReference type="ChEBI" id="CHEBI:58937"/>
    </cofactor>
    <text evidence="7">Binds 1 thiamine pyrophosphate per subunit.</text>
</comment>
<accession>A0A220U4Y3</accession>
<dbReference type="PIRSF" id="PIRSF004983">
    <property type="entry name" value="MenD"/>
    <property type="match status" value="1"/>
</dbReference>
<proteinExistence type="inferred from homology"/>
<comment type="pathway">
    <text evidence="7">Quinol/quinone metabolism; menaquinone biosynthesis.</text>
</comment>
<comment type="pathway">
    <text evidence="7">Quinol/quinone metabolism; 1,4-dihydroxy-2-naphthoate biosynthesis; 1,4-dihydroxy-2-naphthoate from chorismate: step 2/7.</text>
</comment>
<dbReference type="NCBIfam" id="TIGR00173">
    <property type="entry name" value="menD"/>
    <property type="match status" value="1"/>
</dbReference>
<feature type="domain" description="Thiamine pyrophosphate enzyme N-terminal TPP-binding" evidence="9">
    <location>
        <begin position="13"/>
        <end position="124"/>
    </location>
</feature>
<dbReference type="CDD" id="cd07037">
    <property type="entry name" value="TPP_PYR_MenD"/>
    <property type="match status" value="1"/>
</dbReference>
<evidence type="ECO:0000313" key="11">
    <source>
        <dbReference type="EMBL" id="ASK62891.1"/>
    </source>
</evidence>
<dbReference type="Pfam" id="PF02775">
    <property type="entry name" value="TPP_enzyme_C"/>
    <property type="match status" value="1"/>
</dbReference>
<keyword evidence="5 7" id="KW-0786">Thiamine pyrophosphate</keyword>
<feature type="domain" description="Thiamine pyrophosphate enzyme TPP-binding" evidence="8">
    <location>
        <begin position="439"/>
        <end position="553"/>
    </location>
</feature>
<evidence type="ECO:0000259" key="8">
    <source>
        <dbReference type="Pfam" id="PF02775"/>
    </source>
</evidence>
<dbReference type="GO" id="GO:0030145">
    <property type="term" value="F:manganese ion binding"/>
    <property type="evidence" value="ECO:0007669"/>
    <property type="project" value="UniProtKB-UniRule"/>
</dbReference>
<reference evidence="11 12" key="1">
    <citation type="submission" date="2017-07" db="EMBL/GenBank/DDBJ databases">
        <title>Virgibacillus sp. LM2416.</title>
        <authorList>
            <person name="Tak E.J."/>
            <person name="Bae J.-W."/>
        </authorList>
    </citation>
    <scope>NUCLEOTIDE SEQUENCE [LARGE SCALE GENOMIC DNA]</scope>
    <source>
        <strain evidence="11 12">LM2416</strain>
    </source>
</reference>
<organism evidence="11 12">
    <name type="scientific">Virgibacillus phasianinus</name>
    <dbReference type="NCBI Taxonomy" id="2017483"/>
    <lineage>
        <taxon>Bacteria</taxon>
        <taxon>Bacillati</taxon>
        <taxon>Bacillota</taxon>
        <taxon>Bacilli</taxon>
        <taxon>Bacillales</taxon>
        <taxon>Bacillaceae</taxon>
        <taxon>Virgibacillus</taxon>
    </lineage>
</organism>
<comment type="catalytic activity">
    <reaction evidence="7">
        <text>isochorismate + 2-oxoglutarate + H(+) = 5-enolpyruvoyl-6-hydroxy-2-succinyl-cyclohex-3-ene-1-carboxylate + CO2</text>
        <dbReference type="Rhea" id="RHEA:25593"/>
        <dbReference type="ChEBI" id="CHEBI:15378"/>
        <dbReference type="ChEBI" id="CHEBI:16526"/>
        <dbReference type="ChEBI" id="CHEBI:16810"/>
        <dbReference type="ChEBI" id="CHEBI:29780"/>
        <dbReference type="ChEBI" id="CHEBI:58818"/>
        <dbReference type="EC" id="2.2.1.9"/>
    </reaction>
</comment>
<name>A0A220U4Y3_9BACI</name>
<comment type="similarity">
    <text evidence="7">Belongs to the TPP enzyme family. MenD subfamily.</text>
</comment>
<evidence type="ECO:0000256" key="2">
    <source>
        <dbReference type="ARBA" id="ARBA00022679"/>
    </source>
</evidence>
<dbReference type="HAMAP" id="MF_01659">
    <property type="entry name" value="MenD"/>
    <property type="match status" value="1"/>
</dbReference>
<gene>
    <name evidence="7" type="primary">menD</name>
    <name evidence="11" type="ORF">CFK37_12405</name>
</gene>
<dbReference type="GO" id="GO:0009234">
    <property type="term" value="P:menaquinone biosynthetic process"/>
    <property type="evidence" value="ECO:0007669"/>
    <property type="project" value="UniProtKB-UniRule"/>
</dbReference>
<dbReference type="PANTHER" id="PTHR42916">
    <property type="entry name" value="2-SUCCINYL-5-ENOLPYRUVYL-6-HYDROXY-3-CYCLOHEXENE-1-CARBOXYLATE SYNTHASE"/>
    <property type="match status" value="1"/>
</dbReference>
<comment type="subunit">
    <text evidence="7">Homodimer.</text>
</comment>
<dbReference type="InterPro" id="IPR029061">
    <property type="entry name" value="THDP-binding"/>
</dbReference>
<dbReference type="EMBL" id="CP022315">
    <property type="protein sequence ID" value="ASK62891.1"/>
    <property type="molecule type" value="Genomic_DNA"/>
</dbReference>
<dbReference type="AlphaFoldDB" id="A0A220U4Y3"/>
<dbReference type="SUPFAM" id="SSF52518">
    <property type="entry name" value="Thiamin diphosphate-binding fold (THDP-binding)"/>
    <property type="match status" value="2"/>
</dbReference>
<evidence type="ECO:0000256" key="1">
    <source>
        <dbReference type="ARBA" id="ARBA00022428"/>
    </source>
</evidence>
<dbReference type="SUPFAM" id="SSF52467">
    <property type="entry name" value="DHS-like NAD/FAD-binding domain"/>
    <property type="match status" value="1"/>
</dbReference>
<dbReference type="Gene3D" id="3.40.50.1220">
    <property type="entry name" value="TPP-binding domain"/>
    <property type="match status" value="1"/>
</dbReference>
<dbReference type="Proteomes" id="UP000198312">
    <property type="component" value="Chromosome"/>
</dbReference>
<keyword evidence="2 7" id="KW-0808">Transferase</keyword>
<dbReference type="CDD" id="cd02009">
    <property type="entry name" value="TPP_SHCHC_synthase"/>
    <property type="match status" value="1"/>
</dbReference>
<dbReference type="RefSeq" id="WP_089062150.1">
    <property type="nucleotide sequence ID" value="NZ_CP022315.1"/>
</dbReference>
<dbReference type="UniPathway" id="UPA01057">
    <property type="reaction ID" value="UER00164"/>
</dbReference>
<dbReference type="Pfam" id="PF02776">
    <property type="entry name" value="TPP_enzyme_N"/>
    <property type="match status" value="1"/>
</dbReference>
<comment type="cofactor">
    <cofactor evidence="7">
        <name>Mg(2+)</name>
        <dbReference type="ChEBI" id="CHEBI:18420"/>
    </cofactor>
    <cofactor evidence="7">
        <name>Mn(2+)</name>
        <dbReference type="ChEBI" id="CHEBI:29035"/>
    </cofactor>
</comment>